<feature type="binding site" evidence="15">
    <location>
        <position position="464"/>
    </location>
    <ligand>
        <name>Mg(2+)</name>
        <dbReference type="ChEBI" id="CHEBI:18420"/>
        <note>shared with alpha subunit</note>
    </ligand>
</feature>
<dbReference type="InterPro" id="IPR036690">
    <property type="entry name" value="Fdx_antiC-bd_sf"/>
</dbReference>
<dbReference type="InterPro" id="IPR045060">
    <property type="entry name" value="Phe-tRNA-ligase_IIc_bsu"/>
</dbReference>
<dbReference type="SUPFAM" id="SSF55681">
    <property type="entry name" value="Class II aaRS and biotin synthetases"/>
    <property type="match status" value="1"/>
</dbReference>
<evidence type="ECO:0000256" key="12">
    <source>
        <dbReference type="ARBA" id="ARBA00022917"/>
    </source>
</evidence>
<reference evidence="20" key="1">
    <citation type="journal article" date="2019" name="PLoS Negl. Trop. Dis.">
        <title>Revisiting the worldwide diversity of Leptospira species in the environment.</title>
        <authorList>
            <person name="Vincent A.T."/>
            <person name="Schiettekatte O."/>
            <person name="Bourhy P."/>
            <person name="Veyrier F.J."/>
            <person name="Picardeau M."/>
        </authorList>
    </citation>
    <scope>NUCLEOTIDE SEQUENCE [LARGE SCALE GENOMIC DNA]</scope>
    <source>
        <strain evidence="20">201300427</strain>
    </source>
</reference>
<comment type="subunit">
    <text evidence="3 15">Tetramer of two alpha and two beta subunits.</text>
</comment>
<comment type="caution">
    <text evidence="20">The sequence shown here is derived from an EMBL/GenBank/DDBJ whole genome shotgun (WGS) entry which is preliminary data.</text>
</comment>
<dbReference type="AlphaFoldDB" id="A0A4R9M288"/>
<dbReference type="InterPro" id="IPR045864">
    <property type="entry name" value="aa-tRNA-synth_II/BPL/LPL"/>
</dbReference>
<evidence type="ECO:0000256" key="3">
    <source>
        <dbReference type="ARBA" id="ARBA00011209"/>
    </source>
</evidence>
<dbReference type="OrthoDB" id="9805455at2"/>
<comment type="similarity">
    <text evidence="2 15">Belongs to the phenylalanyl-tRNA synthetase beta subunit family. Type 1 subfamily.</text>
</comment>
<dbReference type="SUPFAM" id="SSF56037">
    <property type="entry name" value="PheT/TilS domain"/>
    <property type="match status" value="1"/>
</dbReference>
<name>A0A4R9M288_9LEPT</name>
<feature type="domain" description="TRNA-binding" evidence="17">
    <location>
        <begin position="40"/>
        <end position="147"/>
    </location>
</feature>
<evidence type="ECO:0000256" key="13">
    <source>
        <dbReference type="ARBA" id="ARBA00023146"/>
    </source>
</evidence>
<feature type="binding site" evidence="15">
    <location>
        <position position="467"/>
    </location>
    <ligand>
        <name>Mg(2+)</name>
        <dbReference type="ChEBI" id="CHEBI:18420"/>
        <note>shared with alpha subunit</note>
    </ligand>
</feature>
<evidence type="ECO:0000256" key="16">
    <source>
        <dbReference type="PROSITE-ProRule" id="PRU00209"/>
    </source>
</evidence>
<evidence type="ECO:0000259" key="17">
    <source>
        <dbReference type="PROSITE" id="PS50886"/>
    </source>
</evidence>
<dbReference type="Pfam" id="PF01588">
    <property type="entry name" value="tRNA_bind"/>
    <property type="match status" value="1"/>
</dbReference>
<keyword evidence="9 15" id="KW-0067">ATP-binding</keyword>
<dbReference type="SUPFAM" id="SSF54991">
    <property type="entry name" value="Anticodon-binding domain of PheRS"/>
    <property type="match status" value="1"/>
</dbReference>
<dbReference type="SUPFAM" id="SSF46955">
    <property type="entry name" value="Putative DNA-binding domain"/>
    <property type="match status" value="1"/>
</dbReference>
<dbReference type="InterPro" id="IPR005146">
    <property type="entry name" value="B3/B4_tRNA-bd"/>
</dbReference>
<feature type="domain" description="B5" evidence="19">
    <location>
        <begin position="402"/>
        <end position="480"/>
    </location>
</feature>
<dbReference type="InterPro" id="IPR009061">
    <property type="entry name" value="DNA-bd_dom_put_sf"/>
</dbReference>
<comment type="cofactor">
    <cofactor evidence="15">
        <name>Mg(2+)</name>
        <dbReference type="ChEBI" id="CHEBI:18420"/>
    </cofactor>
    <text evidence="15">Binds 2 magnesium ions per tetramer.</text>
</comment>
<dbReference type="GO" id="GO:0000049">
    <property type="term" value="F:tRNA binding"/>
    <property type="evidence" value="ECO:0007669"/>
    <property type="project" value="UniProtKB-UniRule"/>
</dbReference>
<evidence type="ECO:0000256" key="8">
    <source>
        <dbReference type="ARBA" id="ARBA00022741"/>
    </source>
</evidence>
<dbReference type="Pfam" id="PF03147">
    <property type="entry name" value="FDX-ACB"/>
    <property type="match status" value="1"/>
</dbReference>
<dbReference type="SMART" id="SM00874">
    <property type="entry name" value="B5"/>
    <property type="match status" value="1"/>
</dbReference>
<keyword evidence="7 15" id="KW-0479">Metal-binding</keyword>
<evidence type="ECO:0000256" key="1">
    <source>
        <dbReference type="ARBA" id="ARBA00004496"/>
    </source>
</evidence>
<dbReference type="Gene3D" id="3.30.70.380">
    <property type="entry name" value="Ferrodoxin-fold anticodon-binding domain"/>
    <property type="match status" value="1"/>
</dbReference>
<dbReference type="InterPro" id="IPR033714">
    <property type="entry name" value="tRNA_bind_bactPheRS"/>
</dbReference>
<dbReference type="GO" id="GO:0006432">
    <property type="term" value="P:phenylalanyl-tRNA aminoacylation"/>
    <property type="evidence" value="ECO:0007669"/>
    <property type="project" value="UniProtKB-UniRule"/>
</dbReference>
<dbReference type="HAMAP" id="MF_00283">
    <property type="entry name" value="Phe_tRNA_synth_beta1"/>
    <property type="match status" value="1"/>
</dbReference>
<dbReference type="GO" id="GO:0004826">
    <property type="term" value="F:phenylalanine-tRNA ligase activity"/>
    <property type="evidence" value="ECO:0007669"/>
    <property type="project" value="UniProtKB-UniRule"/>
</dbReference>
<dbReference type="SMART" id="SM00896">
    <property type="entry name" value="FDX-ACB"/>
    <property type="match status" value="1"/>
</dbReference>
<feature type="binding site" evidence="15">
    <location>
        <position position="468"/>
    </location>
    <ligand>
        <name>Mg(2+)</name>
        <dbReference type="ChEBI" id="CHEBI:18420"/>
        <note>shared with alpha subunit</note>
    </ligand>
</feature>
<evidence type="ECO:0000256" key="6">
    <source>
        <dbReference type="ARBA" id="ARBA00022598"/>
    </source>
</evidence>
<dbReference type="PANTHER" id="PTHR10947:SF0">
    <property type="entry name" value="PHENYLALANINE--TRNA LIGASE BETA SUBUNIT"/>
    <property type="match status" value="1"/>
</dbReference>
<evidence type="ECO:0000256" key="14">
    <source>
        <dbReference type="ARBA" id="ARBA00049255"/>
    </source>
</evidence>
<evidence type="ECO:0000313" key="20">
    <source>
        <dbReference type="EMBL" id="TGN20863.1"/>
    </source>
</evidence>
<dbReference type="SUPFAM" id="SSF50249">
    <property type="entry name" value="Nucleic acid-binding proteins"/>
    <property type="match status" value="1"/>
</dbReference>
<keyword evidence="12 15" id="KW-0648">Protein biosynthesis</keyword>
<dbReference type="InterPro" id="IPR020825">
    <property type="entry name" value="Phe-tRNA_synthase-like_B3/B4"/>
</dbReference>
<keyword evidence="11 16" id="KW-0694">RNA-binding</keyword>
<dbReference type="Pfam" id="PF17759">
    <property type="entry name" value="tRNA_synthFbeta"/>
    <property type="match status" value="1"/>
</dbReference>
<dbReference type="Gene3D" id="3.30.56.10">
    <property type="match status" value="2"/>
</dbReference>
<evidence type="ECO:0000256" key="10">
    <source>
        <dbReference type="ARBA" id="ARBA00022842"/>
    </source>
</evidence>
<evidence type="ECO:0000256" key="15">
    <source>
        <dbReference type="HAMAP-Rule" id="MF_00283"/>
    </source>
</evidence>
<dbReference type="InterPro" id="IPR004532">
    <property type="entry name" value="Phe-tRNA-ligase_IIc_bsu_bact"/>
</dbReference>
<dbReference type="GO" id="GO:0005524">
    <property type="term" value="F:ATP binding"/>
    <property type="evidence" value="ECO:0007669"/>
    <property type="project" value="UniProtKB-UniRule"/>
</dbReference>
<accession>A0A4R9M288</accession>
<evidence type="ECO:0000259" key="19">
    <source>
        <dbReference type="PROSITE" id="PS51483"/>
    </source>
</evidence>
<comment type="subcellular location">
    <subcellularLocation>
        <location evidence="1 15">Cytoplasm</location>
    </subcellularLocation>
</comment>
<evidence type="ECO:0000256" key="5">
    <source>
        <dbReference type="ARBA" id="ARBA00022555"/>
    </source>
</evidence>
<evidence type="ECO:0000259" key="18">
    <source>
        <dbReference type="PROSITE" id="PS51447"/>
    </source>
</evidence>
<dbReference type="PROSITE" id="PS51483">
    <property type="entry name" value="B5"/>
    <property type="match status" value="1"/>
</dbReference>
<dbReference type="Gene3D" id="3.30.930.10">
    <property type="entry name" value="Bira Bifunctional Protein, Domain 2"/>
    <property type="match status" value="1"/>
</dbReference>
<dbReference type="NCBIfam" id="TIGR00472">
    <property type="entry name" value="pheT_bact"/>
    <property type="match status" value="1"/>
</dbReference>
<dbReference type="RefSeq" id="WP_135758736.1">
    <property type="nucleotide sequence ID" value="NZ_RQHW01000003.1"/>
</dbReference>
<sequence length="800" mass="89869">MKLSLNWLNDFLPLHSVPLESVIEKINTSICEIDDIEEFQHHLNSVITAKITFIEKHPNAEKLQVTKCTDGKNTHQIVTGATNVNVGDIVPLALPGTKLDGKEIQASELRGVPSAGMYCSEKELGLALSSSGVMILPASTELGISIRKHLHWEDTILTIDNKSITHRPDLWSHFGFARELSSQLNLPLSFEPLKTEENFKEGNNGISVVSNDNAHAYYVTSIPGVKIAPSLPKFKSRLEKCGIRSINNVVDVSNYLLLEVGQPTHFFDQSKLVSKEFKVDFAKQKESFPLLDDSSPELTDETLLIRNGKDPVAIAGVMGGKESAVNDSTTDLVMESAVFKRENVRKSIRKTGIRSESAVRYEKGLDSHTCLPVIKRALHLLRENGVEGASAFQPQGFNHTSSKKEIIQTSLSFLVKKLGKQISFSEVKSILEKLGFTVASKDEENLEVEVPKFRHNYDVTIPEDLVEEIGRTIGYASISTLPLSLAVETPIRNPLRELERRVKAFFSANLSFHEVYNYSFSSLSDSGIEGAKENTILAIANEMPEEHSVMRASLFPGLIKQAASNQDRFDTVNLFELGRTYHKEGKKEELASEKRWMGFISLSGAKPNDLYAIDSELSELRQKISELFSVLNLKGGEWKKEGHVYLHPNASLSYVLESETIVEFGILHQRFADQFDLKKRAFVGKIDMLKLSEVWEKWGRKAHFKIPSSFPQGQLDLSILLREEEPTEKYLSLVQGLKIPEMDSSWVHTIFRGESLGEGKKSVTYRFKLMSYDKTFTQERFKELSDELVKLAKDSGFQLR</sequence>
<feature type="domain" description="FDX-ACB" evidence="18">
    <location>
        <begin position="708"/>
        <end position="800"/>
    </location>
</feature>
<feature type="binding site" evidence="15">
    <location>
        <position position="458"/>
    </location>
    <ligand>
        <name>Mg(2+)</name>
        <dbReference type="ChEBI" id="CHEBI:18420"/>
        <note>shared with alpha subunit</note>
    </ligand>
</feature>
<dbReference type="InterPro" id="IPR041616">
    <property type="entry name" value="PheRS_beta_core"/>
</dbReference>
<dbReference type="PROSITE" id="PS51447">
    <property type="entry name" value="FDX_ACB"/>
    <property type="match status" value="1"/>
</dbReference>
<protein>
    <recommendedName>
        <fullName evidence="15">Phenylalanine--tRNA ligase beta subunit</fullName>
        <ecNumber evidence="15">6.1.1.20</ecNumber>
    </recommendedName>
    <alternativeName>
        <fullName evidence="15">Phenylalanyl-tRNA synthetase beta subunit</fullName>
        <shortName evidence="15">PheRS</shortName>
    </alternativeName>
</protein>
<dbReference type="Proteomes" id="UP000298058">
    <property type="component" value="Unassembled WGS sequence"/>
</dbReference>
<dbReference type="EC" id="6.1.1.20" evidence="15"/>
<keyword evidence="21" id="KW-1185">Reference proteome</keyword>
<keyword evidence="8 15" id="KW-0547">Nucleotide-binding</keyword>
<dbReference type="SMART" id="SM00873">
    <property type="entry name" value="B3_4"/>
    <property type="match status" value="1"/>
</dbReference>
<keyword evidence="4 15" id="KW-0963">Cytoplasm</keyword>
<evidence type="ECO:0000256" key="9">
    <source>
        <dbReference type="ARBA" id="ARBA00022840"/>
    </source>
</evidence>
<dbReference type="CDD" id="cd02796">
    <property type="entry name" value="tRNA_bind_bactPheRS"/>
    <property type="match status" value="1"/>
</dbReference>
<evidence type="ECO:0000313" key="21">
    <source>
        <dbReference type="Proteomes" id="UP000298058"/>
    </source>
</evidence>
<keyword evidence="10 15" id="KW-0460">Magnesium</keyword>
<comment type="catalytic activity">
    <reaction evidence="14 15">
        <text>tRNA(Phe) + L-phenylalanine + ATP = L-phenylalanyl-tRNA(Phe) + AMP + diphosphate + H(+)</text>
        <dbReference type="Rhea" id="RHEA:19413"/>
        <dbReference type="Rhea" id="RHEA-COMP:9668"/>
        <dbReference type="Rhea" id="RHEA-COMP:9699"/>
        <dbReference type="ChEBI" id="CHEBI:15378"/>
        <dbReference type="ChEBI" id="CHEBI:30616"/>
        <dbReference type="ChEBI" id="CHEBI:33019"/>
        <dbReference type="ChEBI" id="CHEBI:58095"/>
        <dbReference type="ChEBI" id="CHEBI:78442"/>
        <dbReference type="ChEBI" id="CHEBI:78531"/>
        <dbReference type="ChEBI" id="CHEBI:456215"/>
        <dbReference type="EC" id="6.1.1.20"/>
    </reaction>
</comment>
<proteinExistence type="inferred from homology"/>
<dbReference type="GO" id="GO:0009328">
    <property type="term" value="C:phenylalanine-tRNA ligase complex"/>
    <property type="evidence" value="ECO:0007669"/>
    <property type="project" value="TreeGrafter"/>
</dbReference>
<dbReference type="PANTHER" id="PTHR10947">
    <property type="entry name" value="PHENYLALANYL-TRNA SYNTHETASE BETA CHAIN AND LEUCINE-RICH REPEAT-CONTAINING PROTEIN 47"/>
    <property type="match status" value="1"/>
</dbReference>
<evidence type="ECO:0000256" key="7">
    <source>
        <dbReference type="ARBA" id="ARBA00022723"/>
    </source>
</evidence>
<dbReference type="InterPro" id="IPR002547">
    <property type="entry name" value="tRNA-bd_dom"/>
</dbReference>
<evidence type="ECO:0000256" key="4">
    <source>
        <dbReference type="ARBA" id="ARBA00022490"/>
    </source>
</evidence>
<dbReference type="InterPro" id="IPR012340">
    <property type="entry name" value="NA-bd_OB-fold"/>
</dbReference>
<dbReference type="EMBL" id="RQHW01000003">
    <property type="protein sequence ID" value="TGN20863.1"/>
    <property type="molecule type" value="Genomic_DNA"/>
</dbReference>
<dbReference type="Pfam" id="PF03483">
    <property type="entry name" value="B3_4"/>
    <property type="match status" value="1"/>
</dbReference>
<keyword evidence="5 16" id="KW-0820">tRNA-binding</keyword>
<evidence type="ECO:0000256" key="11">
    <source>
        <dbReference type="ARBA" id="ARBA00022884"/>
    </source>
</evidence>
<gene>
    <name evidence="15 20" type="primary">pheT</name>
    <name evidence="20" type="ORF">EHS15_01335</name>
</gene>
<dbReference type="Gene3D" id="2.40.50.140">
    <property type="entry name" value="Nucleic acid-binding proteins"/>
    <property type="match status" value="1"/>
</dbReference>
<dbReference type="Pfam" id="PF03484">
    <property type="entry name" value="B5"/>
    <property type="match status" value="1"/>
</dbReference>
<keyword evidence="6 15" id="KW-0436">Ligase</keyword>
<dbReference type="GO" id="GO:0000287">
    <property type="term" value="F:magnesium ion binding"/>
    <property type="evidence" value="ECO:0007669"/>
    <property type="project" value="UniProtKB-UniRule"/>
</dbReference>
<organism evidence="20 21">
    <name type="scientific">Leptospira idonii</name>
    <dbReference type="NCBI Taxonomy" id="1193500"/>
    <lineage>
        <taxon>Bacteria</taxon>
        <taxon>Pseudomonadati</taxon>
        <taxon>Spirochaetota</taxon>
        <taxon>Spirochaetia</taxon>
        <taxon>Leptospirales</taxon>
        <taxon>Leptospiraceae</taxon>
        <taxon>Leptospira</taxon>
    </lineage>
</organism>
<keyword evidence="13 15" id="KW-0030">Aminoacyl-tRNA synthetase</keyword>
<evidence type="ECO:0000256" key="2">
    <source>
        <dbReference type="ARBA" id="ARBA00008653"/>
    </source>
</evidence>
<dbReference type="InterPro" id="IPR005147">
    <property type="entry name" value="tRNA_synthase_B5-dom"/>
</dbReference>
<dbReference type="Gene3D" id="3.50.40.10">
    <property type="entry name" value="Phenylalanyl-trna Synthetase, Chain B, domain 3"/>
    <property type="match status" value="1"/>
</dbReference>
<dbReference type="InterPro" id="IPR005121">
    <property type="entry name" value="Fdx_antiC-bd"/>
</dbReference>
<dbReference type="PROSITE" id="PS50886">
    <property type="entry name" value="TRBD"/>
    <property type="match status" value="1"/>
</dbReference>